<evidence type="ECO:0000313" key="3">
    <source>
        <dbReference type="EMBL" id="WZK87606.1"/>
    </source>
</evidence>
<keyword evidence="1 3" id="KW-0378">Hydrolase</keyword>
<evidence type="ECO:0000313" key="4">
    <source>
        <dbReference type="Proteomes" id="UP001623232"/>
    </source>
</evidence>
<name>A0ABZ2XSD4_9RHOB</name>
<dbReference type="NCBIfam" id="TIGR00976">
    <property type="entry name" value="CocE_NonD"/>
    <property type="match status" value="1"/>
</dbReference>
<dbReference type="GO" id="GO:0016787">
    <property type="term" value="F:hydrolase activity"/>
    <property type="evidence" value="ECO:0007669"/>
    <property type="project" value="UniProtKB-KW"/>
</dbReference>
<proteinExistence type="predicted"/>
<dbReference type="PANTHER" id="PTHR43056">
    <property type="entry name" value="PEPTIDASE S9 PROLYL OLIGOPEPTIDASE"/>
    <property type="match status" value="1"/>
</dbReference>
<dbReference type="Gene3D" id="3.40.50.1820">
    <property type="entry name" value="alpha/beta hydrolase"/>
    <property type="match status" value="1"/>
</dbReference>
<dbReference type="InterPro" id="IPR013736">
    <property type="entry name" value="Xaa-Pro_dipept_C"/>
</dbReference>
<dbReference type="Proteomes" id="UP001623232">
    <property type="component" value="Chromosome"/>
</dbReference>
<protein>
    <submittedName>
        <fullName evidence="3">CocE/NonD family hydrolase</fullName>
    </submittedName>
</protein>
<evidence type="ECO:0000256" key="1">
    <source>
        <dbReference type="ARBA" id="ARBA00022801"/>
    </source>
</evidence>
<organism evidence="3 4">
    <name type="scientific">Aliisedimentitalea scapharcae</name>
    <dbReference type="NCBI Taxonomy" id="1524259"/>
    <lineage>
        <taxon>Bacteria</taxon>
        <taxon>Pseudomonadati</taxon>
        <taxon>Pseudomonadota</taxon>
        <taxon>Alphaproteobacteria</taxon>
        <taxon>Rhodobacterales</taxon>
        <taxon>Roseobacteraceae</taxon>
        <taxon>Aliisedimentitalea</taxon>
    </lineage>
</organism>
<dbReference type="InterPro" id="IPR050585">
    <property type="entry name" value="Xaa-Pro_dipeptidyl-ppase/CocE"/>
</dbReference>
<feature type="domain" description="Xaa-Pro dipeptidyl-peptidase C-terminal" evidence="2">
    <location>
        <begin position="281"/>
        <end position="533"/>
    </location>
</feature>
<evidence type="ECO:0000259" key="2">
    <source>
        <dbReference type="SMART" id="SM00939"/>
    </source>
</evidence>
<dbReference type="InterPro" id="IPR005674">
    <property type="entry name" value="CocE/Ser_esterase"/>
</dbReference>
<dbReference type="SUPFAM" id="SSF49785">
    <property type="entry name" value="Galactose-binding domain-like"/>
    <property type="match status" value="1"/>
</dbReference>
<keyword evidence="4" id="KW-1185">Reference proteome</keyword>
<dbReference type="Pfam" id="PF08530">
    <property type="entry name" value="PepX_C"/>
    <property type="match status" value="1"/>
</dbReference>
<dbReference type="Gene3D" id="2.60.120.260">
    <property type="entry name" value="Galactose-binding domain-like"/>
    <property type="match status" value="1"/>
</dbReference>
<dbReference type="SMART" id="SM00939">
    <property type="entry name" value="PepX_C"/>
    <property type="match status" value="1"/>
</dbReference>
<dbReference type="InterPro" id="IPR008979">
    <property type="entry name" value="Galactose-bd-like_sf"/>
</dbReference>
<dbReference type="InterPro" id="IPR000383">
    <property type="entry name" value="Xaa-Pro-like_dom"/>
</dbReference>
<dbReference type="InterPro" id="IPR029058">
    <property type="entry name" value="AB_hydrolase_fold"/>
</dbReference>
<reference evidence="3 4" key="1">
    <citation type="submission" date="2023-04" db="EMBL/GenBank/DDBJ databases">
        <title>Complete genome sequence of Alisedimentitalea scapharcae.</title>
        <authorList>
            <person name="Rong J.-C."/>
            <person name="Yi M.-L."/>
            <person name="Zhao Q."/>
        </authorList>
    </citation>
    <scope>NUCLEOTIDE SEQUENCE [LARGE SCALE GENOMIC DNA]</scope>
    <source>
        <strain evidence="3 4">KCTC 42119</strain>
    </source>
</reference>
<dbReference type="Gene3D" id="1.10.3020.10">
    <property type="entry name" value="alpha-amino acid ester hydrolase ( Helical cap domain)"/>
    <property type="match status" value="1"/>
</dbReference>
<accession>A0ABZ2XSD4</accession>
<gene>
    <name evidence="3" type="ORF">QEZ52_13425</name>
</gene>
<sequence length="661" mass="74016">MADQIEIIENQWIPLSDGRRLAARLWMPKGDGPFPSILEYLPYRKRDGTAPRDETTHPVFARAGYVCVRVDISGTGDSDGVFDDEYSEQELSDGEDVLAWIADQGWSDGNVGIIGISWGGFNGLQLASRQPEALKAVISVASTVDRYADDIHFMGGCLLSDNINWSSQMFAYQTRPLDPLLRPDWREEWIERLDKSPFLAADWLAHPTRDAFWKHGSVCEDWSAIKIPVLGMTGWADAYVNAPTALVANLNSASKAMIGPWEHRYAHISKLAPADFHSEVIGWFDRWLKGELNGAEDLPDYRAFMQEHFPPTEHNSPRQGRWIAEQNWPSPNISVRNMYLDTGALVEEPQAGQVTVSTLAHIGQASGYFCPGMRNDNELAGDQQEDDALSVCFDTAPLQDPLELLGRAVFEFSFTVDRPVAQLVVRLCDVAPDGQSFRISYRPLNLSAHESFETPEALVPGKTYTAQIELNECAHHLRVGQRLRLALSSSYWPLVWPAPKQAAITLDLAKTTLKLPVRQVATEITPANPGPVQEFPQLETQELRAPTSTSERFIREDGVVVRETRDDFGKTRDPHHGLAVGSDVSLQVSIHPDDPATACFWEKWNFTFERGDWQVEIDTENAMTCDAANFYLHRKVCATEGANKTEILSRDWSKTIPRGLL</sequence>
<dbReference type="RefSeq" id="WP_406644877.1">
    <property type="nucleotide sequence ID" value="NZ_CP123584.1"/>
</dbReference>
<dbReference type="EMBL" id="CP123584">
    <property type="protein sequence ID" value="WZK87606.1"/>
    <property type="molecule type" value="Genomic_DNA"/>
</dbReference>
<dbReference type="SUPFAM" id="SSF53474">
    <property type="entry name" value="alpha/beta-Hydrolases"/>
    <property type="match status" value="1"/>
</dbReference>
<dbReference type="Pfam" id="PF02129">
    <property type="entry name" value="Peptidase_S15"/>
    <property type="match status" value="1"/>
</dbReference>
<dbReference type="PANTHER" id="PTHR43056:SF10">
    <property type="entry name" value="COCE_NOND FAMILY, PUTATIVE (AFU_ORTHOLOGUE AFUA_7G00600)-RELATED"/>
    <property type="match status" value="1"/>
</dbReference>